<dbReference type="RefSeq" id="WP_258935865.1">
    <property type="nucleotide sequence ID" value="NZ_JANBBF010000008.1"/>
</dbReference>
<protein>
    <submittedName>
        <fullName evidence="2">Dihydrofolate reductase family protein</fullName>
    </submittedName>
</protein>
<name>A0ABW6G3X3_9PSEU</name>
<dbReference type="PANTHER" id="PTHR38011:SF12">
    <property type="entry name" value="BIFUNCTIONAL DEAMINASE-REDUCTASE DOMAIN PROTEIN"/>
    <property type="match status" value="1"/>
</dbReference>
<proteinExistence type="predicted"/>
<dbReference type="InterPro" id="IPR050765">
    <property type="entry name" value="Riboflavin_Biosynth_HTPR"/>
</dbReference>
<dbReference type="InterPro" id="IPR002734">
    <property type="entry name" value="RibDG_C"/>
</dbReference>
<dbReference type="PANTHER" id="PTHR38011">
    <property type="entry name" value="DIHYDROFOLATE REDUCTASE FAMILY PROTEIN (AFU_ORTHOLOGUE AFUA_8G06820)"/>
    <property type="match status" value="1"/>
</dbReference>
<evidence type="ECO:0000259" key="1">
    <source>
        <dbReference type="Pfam" id="PF01872"/>
    </source>
</evidence>
<reference evidence="2 3" key="1">
    <citation type="submission" date="2024-09" db="EMBL/GenBank/DDBJ databases">
        <title>The Natural Products Discovery Center: Release of the First 8490 Sequenced Strains for Exploring Actinobacteria Biosynthetic Diversity.</title>
        <authorList>
            <person name="Kalkreuter E."/>
            <person name="Kautsar S.A."/>
            <person name="Yang D."/>
            <person name="Bader C.D."/>
            <person name="Teijaro C.N."/>
            <person name="Fluegel L."/>
            <person name="Davis C.M."/>
            <person name="Simpson J.R."/>
            <person name="Lauterbach L."/>
            <person name="Steele A.D."/>
            <person name="Gui C."/>
            <person name="Meng S."/>
            <person name="Li G."/>
            <person name="Viehrig K."/>
            <person name="Ye F."/>
            <person name="Su P."/>
            <person name="Kiefer A.F."/>
            <person name="Nichols A."/>
            <person name="Cepeda A.J."/>
            <person name="Yan W."/>
            <person name="Fan B."/>
            <person name="Jiang Y."/>
            <person name="Adhikari A."/>
            <person name="Zheng C.-J."/>
            <person name="Schuster L."/>
            <person name="Cowan T.M."/>
            <person name="Smanski M.J."/>
            <person name="Chevrette M.G."/>
            <person name="De Carvalho L.P.S."/>
            <person name="Shen B."/>
        </authorList>
    </citation>
    <scope>NUCLEOTIDE SEQUENCE [LARGE SCALE GENOMIC DNA]</scope>
    <source>
        <strain evidence="2 3">NPDC060353</strain>
    </source>
</reference>
<gene>
    <name evidence="2" type="ORF">ACFWGY_11135</name>
</gene>
<evidence type="ECO:0000313" key="3">
    <source>
        <dbReference type="Proteomes" id="UP001598673"/>
    </source>
</evidence>
<accession>A0ABW6G3X3</accession>
<dbReference type="Proteomes" id="UP001598673">
    <property type="component" value="Unassembled WGS sequence"/>
</dbReference>
<sequence length="214" mass="23754">MTQRVRVHCITVTADGVGAGHDQSFDRPFGDVDPGELFAWAGATASWVNRTEPGGDRGLDDWITRDFAHGIGAEIMGRGKFGPQTGPWSDHEWQGWWGDQPPFRTPVFVLTHHPRPSLTLGETTFHFLDGTPQRAVERAKGAADGGDVRIGGGVTTLRAFLEADLIDDMHVAVTPTELGRGKRLWDTPDELTDRFHLERIPSPSGVVHHFFWRR</sequence>
<dbReference type="InterPro" id="IPR024072">
    <property type="entry name" value="DHFR-like_dom_sf"/>
</dbReference>
<keyword evidence="3" id="KW-1185">Reference proteome</keyword>
<dbReference type="SUPFAM" id="SSF53597">
    <property type="entry name" value="Dihydrofolate reductase-like"/>
    <property type="match status" value="1"/>
</dbReference>
<dbReference type="EMBL" id="JBHXCV010000006">
    <property type="protein sequence ID" value="MFD6793882.1"/>
    <property type="molecule type" value="Genomic_DNA"/>
</dbReference>
<organism evidence="2 3">
    <name type="scientific">Prauserella salsuginis</name>
    <dbReference type="NCBI Taxonomy" id="387889"/>
    <lineage>
        <taxon>Bacteria</taxon>
        <taxon>Bacillati</taxon>
        <taxon>Actinomycetota</taxon>
        <taxon>Actinomycetes</taxon>
        <taxon>Pseudonocardiales</taxon>
        <taxon>Pseudonocardiaceae</taxon>
        <taxon>Prauserella</taxon>
        <taxon>Prauserella salsuginis group</taxon>
    </lineage>
</organism>
<comment type="caution">
    <text evidence="2">The sequence shown here is derived from an EMBL/GenBank/DDBJ whole genome shotgun (WGS) entry which is preliminary data.</text>
</comment>
<feature type="domain" description="Bacterial bifunctional deaminase-reductase C-terminal" evidence="1">
    <location>
        <begin position="93"/>
        <end position="191"/>
    </location>
</feature>
<dbReference type="Gene3D" id="3.40.430.10">
    <property type="entry name" value="Dihydrofolate Reductase, subunit A"/>
    <property type="match status" value="1"/>
</dbReference>
<evidence type="ECO:0000313" key="2">
    <source>
        <dbReference type="EMBL" id="MFD6793882.1"/>
    </source>
</evidence>
<dbReference type="Pfam" id="PF01872">
    <property type="entry name" value="RibD_C"/>
    <property type="match status" value="1"/>
</dbReference>